<gene>
    <name evidence="1" type="ORF">AFUS01_LOCUS10221</name>
</gene>
<reference evidence="1" key="1">
    <citation type="submission" date="2021-06" db="EMBL/GenBank/DDBJ databases">
        <authorList>
            <person name="Hodson N. C."/>
            <person name="Mongue J. A."/>
            <person name="Jaron S. K."/>
        </authorList>
    </citation>
    <scope>NUCLEOTIDE SEQUENCE</scope>
</reference>
<organism evidence="1 2">
    <name type="scientific">Allacma fusca</name>
    <dbReference type="NCBI Taxonomy" id="39272"/>
    <lineage>
        <taxon>Eukaryota</taxon>
        <taxon>Metazoa</taxon>
        <taxon>Ecdysozoa</taxon>
        <taxon>Arthropoda</taxon>
        <taxon>Hexapoda</taxon>
        <taxon>Collembola</taxon>
        <taxon>Symphypleona</taxon>
        <taxon>Sminthuridae</taxon>
        <taxon>Allacma</taxon>
    </lineage>
</organism>
<feature type="non-terminal residue" evidence="1">
    <location>
        <position position="1"/>
    </location>
</feature>
<proteinExistence type="predicted"/>
<dbReference type="EMBL" id="CAJVCH010075697">
    <property type="protein sequence ID" value="CAG7720971.1"/>
    <property type="molecule type" value="Genomic_DNA"/>
</dbReference>
<dbReference type="Proteomes" id="UP000708208">
    <property type="component" value="Unassembled WGS sequence"/>
</dbReference>
<comment type="caution">
    <text evidence="1">The sequence shown here is derived from an EMBL/GenBank/DDBJ whole genome shotgun (WGS) entry which is preliminary data.</text>
</comment>
<accession>A0A8J2JJE1</accession>
<keyword evidence="2" id="KW-1185">Reference proteome</keyword>
<evidence type="ECO:0000313" key="2">
    <source>
        <dbReference type="Proteomes" id="UP000708208"/>
    </source>
</evidence>
<protein>
    <submittedName>
        <fullName evidence="1">Uncharacterized protein</fullName>
    </submittedName>
</protein>
<sequence>QLLHISEIYGKIC</sequence>
<name>A0A8J2JJE1_9HEXA</name>
<evidence type="ECO:0000313" key="1">
    <source>
        <dbReference type="EMBL" id="CAG7720971.1"/>
    </source>
</evidence>